<evidence type="ECO:0000313" key="1">
    <source>
        <dbReference type="EMBL" id="KZS92066.1"/>
    </source>
</evidence>
<dbReference type="Proteomes" id="UP000076722">
    <property type="component" value="Unassembled WGS sequence"/>
</dbReference>
<organism evidence="1 2">
    <name type="scientific">Sistotremastrum niveocremeum HHB9708</name>
    <dbReference type="NCBI Taxonomy" id="1314777"/>
    <lineage>
        <taxon>Eukaryota</taxon>
        <taxon>Fungi</taxon>
        <taxon>Dikarya</taxon>
        <taxon>Basidiomycota</taxon>
        <taxon>Agaricomycotina</taxon>
        <taxon>Agaricomycetes</taxon>
        <taxon>Sistotremastrales</taxon>
        <taxon>Sistotremastraceae</taxon>
        <taxon>Sertulicium</taxon>
        <taxon>Sertulicium niveocremeum</taxon>
    </lineage>
</organism>
<name>A0A164T4A3_9AGAM</name>
<proteinExistence type="predicted"/>
<gene>
    <name evidence="1" type="ORF">SISNIDRAFT_132066</name>
</gene>
<reference evidence="1 2" key="1">
    <citation type="journal article" date="2016" name="Mol. Biol. Evol.">
        <title>Comparative Genomics of Early-Diverging Mushroom-Forming Fungi Provides Insights into the Origins of Lignocellulose Decay Capabilities.</title>
        <authorList>
            <person name="Nagy L.G."/>
            <person name="Riley R."/>
            <person name="Tritt A."/>
            <person name="Adam C."/>
            <person name="Daum C."/>
            <person name="Floudas D."/>
            <person name="Sun H."/>
            <person name="Yadav J.S."/>
            <person name="Pangilinan J."/>
            <person name="Larsson K.H."/>
            <person name="Matsuura K."/>
            <person name="Barry K."/>
            <person name="Labutti K."/>
            <person name="Kuo R."/>
            <person name="Ohm R.A."/>
            <person name="Bhattacharya S.S."/>
            <person name="Shirouzu T."/>
            <person name="Yoshinaga Y."/>
            <person name="Martin F.M."/>
            <person name="Grigoriev I.V."/>
            <person name="Hibbett D.S."/>
        </authorList>
    </citation>
    <scope>NUCLEOTIDE SEQUENCE [LARGE SCALE GENOMIC DNA]</scope>
    <source>
        <strain evidence="1 2">HHB9708</strain>
    </source>
</reference>
<accession>A0A164T4A3</accession>
<keyword evidence="2" id="KW-1185">Reference proteome</keyword>
<dbReference type="EMBL" id="KV419412">
    <property type="protein sequence ID" value="KZS92066.1"/>
    <property type="molecule type" value="Genomic_DNA"/>
</dbReference>
<sequence length="139" mass="15775">MPDLECPLNLQDLPHSPSPLVFRFFLFFFSHFLLSFPSPLLHPSHPLSVISSSLHFYPSDSNPHPFFSSSHYFRFSLSFFSLFPSQPASFSHSLLLIPSFTLCLGFGTQCSHSSLTHSFIFAFFPIFPSFSTPFLNGYP</sequence>
<dbReference type="AlphaFoldDB" id="A0A164T4A3"/>
<protein>
    <submittedName>
        <fullName evidence="1">Uncharacterized protein</fullName>
    </submittedName>
</protein>
<evidence type="ECO:0000313" key="2">
    <source>
        <dbReference type="Proteomes" id="UP000076722"/>
    </source>
</evidence>